<feature type="region of interest" description="Disordered" evidence="1">
    <location>
        <begin position="49"/>
        <end position="78"/>
    </location>
</feature>
<dbReference type="GO" id="GO:0006890">
    <property type="term" value="P:retrograde vesicle-mediated transport, Golgi to endoplasmic reticulum"/>
    <property type="evidence" value="ECO:0007669"/>
    <property type="project" value="InterPro"/>
</dbReference>
<dbReference type="GO" id="GO:0006888">
    <property type="term" value="P:endoplasmic reticulum to Golgi vesicle-mediated transport"/>
    <property type="evidence" value="ECO:0007669"/>
    <property type="project" value="InterPro"/>
</dbReference>
<comment type="caution">
    <text evidence="2">The sequence shown here is derived from an EMBL/GenBank/DDBJ whole genome shotgun (WGS) entry which is preliminary data.</text>
</comment>
<reference evidence="2" key="1">
    <citation type="submission" date="2023-06" db="EMBL/GenBank/DDBJ databases">
        <title>Black Yeasts Isolated from many extreme environments.</title>
        <authorList>
            <person name="Coleine C."/>
            <person name="Stajich J.E."/>
            <person name="Selbmann L."/>
        </authorList>
    </citation>
    <scope>NUCLEOTIDE SEQUENCE</scope>
    <source>
        <strain evidence="2">CCFEE 5200</strain>
    </source>
</reference>
<dbReference type="Proteomes" id="UP001175353">
    <property type="component" value="Unassembled WGS sequence"/>
</dbReference>
<dbReference type="GO" id="GO:0070939">
    <property type="term" value="C:Dsl1/NZR complex"/>
    <property type="evidence" value="ECO:0007669"/>
    <property type="project" value="InterPro"/>
</dbReference>
<accession>A0AAN6GWS4</accession>
<feature type="compositionally biased region" description="Acidic residues" evidence="1">
    <location>
        <begin position="57"/>
        <end position="76"/>
    </location>
</feature>
<proteinExistence type="predicted"/>
<keyword evidence="3" id="KW-1185">Reference proteome</keyword>
<evidence type="ECO:0000313" key="3">
    <source>
        <dbReference type="Proteomes" id="UP001175353"/>
    </source>
</evidence>
<sequence>LATDVRALCTDLERYIGPGQAPAGMRKLLEGVTLVGLPVRGEMQRVLPSRAGMESHGEDDDDGAAAWDETDGDDAMGAEAETKKLGLFEVERLIFMDNESARLVPEQLGLDVLSEGDARAVLERRVELGS</sequence>
<organism evidence="2 3">
    <name type="scientific">Friedmanniomyces endolithicus</name>
    <dbReference type="NCBI Taxonomy" id="329885"/>
    <lineage>
        <taxon>Eukaryota</taxon>
        <taxon>Fungi</taxon>
        <taxon>Dikarya</taxon>
        <taxon>Ascomycota</taxon>
        <taxon>Pezizomycotina</taxon>
        <taxon>Dothideomycetes</taxon>
        <taxon>Dothideomycetidae</taxon>
        <taxon>Mycosphaerellales</taxon>
        <taxon>Teratosphaeriaceae</taxon>
        <taxon>Friedmanniomyces</taxon>
    </lineage>
</organism>
<feature type="non-terminal residue" evidence="2">
    <location>
        <position position="1"/>
    </location>
</feature>
<name>A0AAN6GWS4_9PEZI</name>
<evidence type="ECO:0000313" key="2">
    <source>
        <dbReference type="EMBL" id="KAK0947941.1"/>
    </source>
</evidence>
<gene>
    <name evidence="2" type="ORF">LTR91_027105</name>
</gene>
<dbReference type="Pfam" id="PF04437">
    <property type="entry name" value="RINT1_TIP1"/>
    <property type="match status" value="1"/>
</dbReference>
<evidence type="ECO:0000256" key="1">
    <source>
        <dbReference type="SAM" id="MobiDB-lite"/>
    </source>
</evidence>
<protein>
    <submittedName>
        <fullName evidence="2">Uncharacterized protein</fullName>
    </submittedName>
</protein>
<dbReference type="EMBL" id="JAUJLE010002102">
    <property type="protein sequence ID" value="KAK0947941.1"/>
    <property type="molecule type" value="Genomic_DNA"/>
</dbReference>
<dbReference type="InterPro" id="IPR007528">
    <property type="entry name" value="RINT1_Tip20"/>
</dbReference>
<dbReference type="AlphaFoldDB" id="A0AAN6GWS4"/>